<dbReference type="EMBL" id="BART01017353">
    <property type="protein sequence ID" value="GAG76790.1"/>
    <property type="molecule type" value="Genomic_DNA"/>
</dbReference>
<proteinExistence type="predicted"/>
<organism evidence="1">
    <name type="scientific">marine sediment metagenome</name>
    <dbReference type="NCBI Taxonomy" id="412755"/>
    <lineage>
        <taxon>unclassified sequences</taxon>
        <taxon>metagenomes</taxon>
        <taxon>ecological metagenomes</taxon>
    </lineage>
</organism>
<name>X1A3U9_9ZZZZ</name>
<gene>
    <name evidence="1" type="ORF">S01H4_33064</name>
</gene>
<sequence length="33" mass="3789">NEETFEPAQSICICGKEQLLKLANGILDYYKKE</sequence>
<evidence type="ECO:0000313" key="1">
    <source>
        <dbReference type="EMBL" id="GAG76790.1"/>
    </source>
</evidence>
<comment type="caution">
    <text evidence="1">The sequence shown here is derived from an EMBL/GenBank/DDBJ whole genome shotgun (WGS) entry which is preliminary data.</text>
</comment>
<accession>X1A3U9</accession>
<dbReference type="AlphaFoldDB" id="X1A3U9"/>
<protein>
    <submittedName>
        <fullName evidence="1">Uncharacterized protein</fullName>
    </submittedName>
</protein>
<reference evidence="1" key="1">
    <citation type="journal article" date="2014" name="Front. Microbiol.">
        <title>High frequency of phylogenetically diverse reductive dehalogenase-homologous genes in deep subseafloor sedimentary metagenomes.</title>
        <authorList>
            <person name="Kawai M."/>
            <person name="Futagami T."/>
            <person name="Toyoda A."/>
            <person name="Takaki Y."/>
            <person name="Nishi S."/>
            <person name="Hori S."/>
            <person name="Arai W."/>
            <person name="Tsubouchi T."/>
            <person name="Morono Y."/>
            <person name="Uchiyama I."/>
            <person name="Ito T."/>
            <person name="Fujiyama A."/>
            <person name="Inagaki F."/>
            <person name="Takami H."/>
        </authorList>
    </citation>
    <scope>NUCLEOTIDE SEQUENCE</scope>
    <source>
        <strain evidence="1">Expedition CK06-06</strain>
    </source>
</reference>
<feature type="non-terminal residue" evidence="1">
    <location>
        <position position="1"/>
    </location>
</feature>